<accession>A0A6L5B7A5</accession>
<feature type="non-terminal residue" evidence="2">
    <location>
        <position position="117"/>
    </location>
</feature>
<keyword evidence="3" id="KW-1185">Reference proteome</keyword>
<protein>
    <submittedName>
        <fullName evidence="2">Uncharacterized protein</fullName>
    </submittedName>
</protein>
<reference evidence="2" key="1">
    <citation type="submission" date="2020-01" db="EMBL/GenBank/DDBJ databases">
        <title>The Celery Genome Sequence Reveals Sequential Paleo-tetraploidization, Resistance Gene Elimination, Karyotype Evolution, and Functional Innovation in Apiales.</title>
        <authorList>
            <person name="Song X."/>
        </authorList>
    </citation>
    <scope>NUCLEOTIDE SEQUENCE</scope>
    <source>
        <tissue evidence="2">Leaf</tissue>
    </source>
</reference>
<dbReference type="Proteomes" id="UP000593563">
    <property type="component" value="Unassembled WGS sequence"/>
</dbReference>
<dbReference type="EMBL" id="WRXP01004250">
    <property type="protein sequence ID" value="KAF1001470.1"/>
    <property type="molecule type" value="Genomic_DNA"/>
</dbReference>
<sequence length="117" mass="12966">AVLVPSSLMFNYWHSRGKSIEQDVRLFSQNLQQEILYGVGVKADLFSPLQSSANNLARILSSRKIRNKGVLSSSRSSKRSDALLQAITVPRNSSTRSKEVPLSSLDGTDQEIPPTHR</sequence>
<dbReference type="AlphaFoldDB" id="A0A6L5B7A5"/>
<evidence type="ECO:0000256" key="1">
    <source>
        <dbReference type="SAM" id="MobiDB-lite"/>
    </source>
</evidence>
<comment type="caution">
    <text evidence="2">The sequence shown here is derived from an EMBL/GenBank/DDBJ whole genome shotgun (WGS) entry which is preliminary data.</text>
</comment>
<feature type="non-terminal residue" evidence="2">
    <location>
        <position position="1"/>
    </location>
</feature>
<feature type="region of interest" description="Disordered" evidence="1">
    <location>
        <begin position="67"/>
        <end position="117"/>
    </location>
</feature>
<name>A0A6L5B7A5_APIGR</name>
<gene>
    <name evidence="2" type="ORF">AG4045_010190</name>
</gene>
<evidence type="ECO:0000313" key="2">
    <source>
        <dbReference type="EMBL" id="KAF1001470.1"/>
    </source>
</evidence>
<organism evidence="2 3">
    <name type="scientific">Apium graveolens</name>
    <name type="common">Celery</name>
    <dbReference type="NCBI Taxonomy" id="4045"/>
    <lineage>
        <taxon>Eukaryota</taxon>
        <taxon>Viridiplantae</taxon>
        <taxon>Streptophyta</taxon>
        <taxon>Embryophyta</taxon>
        <taxon>Tracheophyta</taxon>
        <taxon>Spermatophyta</taxon>
        <taxon>Magnoliopsida</taxon>
        <taxon>eudicotyledons</taxon>
        <taxon>Gunneridae</taxon>
        <taxon>Pentapetalae</taxon>
        <taxon>asterids</taxon>
        <taxon>campanulids</taxon>
        <taxon>Apiales</taxon>
        <taxon>Apiaceae</taxon>
        <taxon>Apioideae</taxon>
        <taxon>apioid superclade</taxon>
        <taxon>Apieae</taxon>
        <taxon>Apium</taxon>
    </lineage>
</organism>
<proteinExistence type="predicted"/>
<evidence type="ECO:0000313" key="3">
    <source>
        <dbReference type="Proteomes" id="UP000593563"/>
    </source>
</evidence>